<keyword evidence="1" id="KW-0732">Signal</keyword>
<name>A0A177ME22_METMH</name>
<evidence type="ECO:0000256" key="1">
    <source>
        <dbReference type="SAM" id="SignalP"/>
    </source>
</evidence>
<accession>A0A177ME22</accession>
<evidence type="ECO:0000313" key="2">
    <source>
        <dbReference type="EMBL" id="OAI03585.1"/>
    </source>
</evidence>
<evidence type="ECO:0000313" key="3">
    <source>
        <dbReference type="Proteomes" id="UP000077763"/>
    </source>
</evidence>
<organism evidence="2 3">
    <name type="scientific">Methylomonas methanica</name>
    <dbReference type="NCBI Taxonomy" id="421"/>
    <lineage>
        <taxon>Bacteria</taxon>
        <taxon>Pseudomonadati</taxon>
        <taxon>Pseudomonadota</taxon>
        <taxon>Gammaproteobacteria</taxon>
        <taxon>Methylococcales</taxon>
        <taxon>Methylococcaceae</taxon>
        <taxon>Methylomonas</taxon>
    </lineage>
</organism>
<protein>
    <submittedName>
        <fullName evidence="2">Uncharacterized protein</fullName>
    </submittedName>
</protein>
<gene>
    <name evidence="2" type="ORF">A1353_00325</name>
</gene>
<proteinExistence type="predicted"/>
<reference evidence="2 3" key="1">
    <citation type="submission" date="2016-03" db="EMBL/GenBank/DDBJ databases">
        <authorList>
            <person name="Ploux O."/>
        </authorList>
    </citation>
    <scope>NUCLEOTIDE SEQUENCE [LARGE SCALE GENOMIC DNA]</scope>
    <source>
        <strain evidence="2 3">R-45371</strain>
    </source>
</reference>
<dbReference type="RefSeq" id="WP_064036889.1">
    <property type="nucleotide sequence ID" value="NZ_LUUH01000055.1"/>
</dbReference>
<dbReference type="AlphaFoldDB" id="A0A177ME22"/>
<feature type="chain" id="PRO_5008067970" evidence="1">
    <location>
        <begin position="19"/>
        <end position="198"/>
    </location>
</feature>
<dbReference type="EMBL" id="LUUH01000055">
    <property type="protein sequence ID" value="OAI03585.1"/>
    <property type="molecule type" value="Genomic_DNA"/>
</dbReference>
<dbReference type="Proteomes" id="UP000077763">
    <property type="component" value="Unassembled WGS sequence"/>
</dbReference>
<sequence>MKTIIAILLLLMPPCLLADDVFAVQLPECSAKLERRTVEPNVLIVRSECPLSLPSLSKLLDSGFHGLFTDNTLPIRGIYLGRLMDYPEWSQDLAKTAAKSPTWNSKRGRPAKAGESDNQRVRLILNGPAYPKLLKPLLAQYGLTACIADVEKVLVFKAKDIFLDKTAIPSGISAGARLPVDAQIWLSLQPLSTDCADK</sequence>
<feature type="signal peptide" evidence="1">
    <location>
        <begin position="1"/>
        <end position="18"/>
    </location>
</feature>
<comment type="caution">
    <text evidence="2">The sequence shown here is derived from an EMBL/GenBank/DDBJ whole genome shotgun (WGS) entry which is preliminary data.</text>
</comment>